<gene>
    <name evidence="6 8" type="primary">cysQ</name>
    <name evidence="8" type="ORF">ISQ19_04365</name>
</gene>
<dbReference type="InterPro" id="IPR000760">
    <property type="entry name" value="Inositol_monophosphatase-like"/>
</dbReference>
<dbReference type="GO" id="GO:0005886">
    <property type="term" value="C:plasma membrane"/>
    <property type="evidence" value="ECO:0007669"/>
    <property type="project" value="UniProtKB-SubCell"/>
</dbReference>
<feature type="binding site" evidence="6">
    <location>
        <position position="83"/>
    </location>
    <ligand>
        <name>Mg(2+)</name>
        <dbReference type="ChEBI" id="CHEBI:18420"/>
        <label>2</label>
    </ligand>
</feature>
<dbReference type="SUPFAM" id="SSF56655">
    <property type="entry name" value="Carbohydrate phosphatase"/>
    <property type="match status" value="1"/>
</dbReference>
<dbReference type="PANTHER" id="PTHR43028:SF5">
    <property type="entry name" value="3'(2'),5'-BISPHOSPHATE NUCLEOTIDASE 1"/>
    <property type="match status" value="1"/>
</dbReference>
<protein>
    <recommendedName>
        <fullName evidence="6">3'(2'),5'-bisphosphate nucleotidase CysQ</fullName>
        <ecNumber evidence="6">3.1.3.7</ecNumber>
    </recommendedName>
    <alternativeName>
        <fullName evidence="6">3'(2'),5-bisphosphonucleoside 3'(2')-phosphohydrolase</fullName>
    </alternativeName>
    <alternativeName>
        <fullName evidence="6">3'-phosphoadenosine 5'-phosphate phosphatase</fullName>
        <shortName evidence="6">PAP phosphatase</shortName>
    </alternativeName>
</protein>
<dbReference type="PROSITE" id="PS00630">
    <property type="entry name" value="IMP_2"/>
    <property type="match status" value="1"/>
</dbReference>
<dbReference type="InterPro" id="IPR050725">
    <property type="entry name" value="CysQ/Inositol_MonoPase"/>
</dbReference>
<keyword evidence="6 7" id="KW-0479">Metal-binding</keyword>
<dbReference type="PANTHER" id="PTHR43028">
    <property type="entry name" value="3'(2'),5'-BISPHOSPHATE NUCLEOTIDASE 1"/>
    <property type="match status" value="1"/>
</dbReference>
<feature type="binding site" evidence="7">
    <location>
        <position position="83"/>
    </location>
    <ligand>
        <name>Mg(2+)</name>
        <dbReference type="ChEBI" id="CHEBI:18420"/>
        <label>1</label>
        <note>catalytic</note>
    </ligand>
</feature>
<evidence type="ECO:0000256" key="4">
    <source>
        <dbReference type="ARBA" id="ARBA00022801"/>
    </source>
</evidence>
<feature type="binding site" evidence="6">
    <location>
        <begin position="82"/>
        <end position="85"/>
    </location>
    <ligand>
        <name>substrate</name>
    </ligand>
</feature>
<evidence type="ECO:0000256" key="3">
    <source>
        <dbReference type="ARBA" id="ARBA00022519"/>
    </source>
</evidence>
<keyword evidence="5 6" id="KW-0472">Membrane</keyword>
<dbReference type="EC" id="3.1.3.7" evidence="6"/>
<comment type="caution">
    <text evidence="8">The sequence shown here is derived from an EMBL/GenBank/DDBJ whole genome shotgun (WGS) entry which is preliminary data.</text>
</comment>
<feature type="binding site" evidence="7">
    <location>
        <position position="212"/>
    </location>
    <ligand>
        <name>Mg(2+)</name>
        <dbReference type="ChEBI" id="CHEBI:18420"/>
        <label>1</label>
        <note>catalytic</note>
    </ligand>
</feature>
<comment type="catalytic activity">
    <reaction evidence="6">
        <text>adenosine 3',5'-bisphosphate + H2O = AMP + phosphate</text>
        <dbReference type="Rhea" id="RHEA:10040"/>
        <dbReference type="ChEBI" id="CHEBI:15377"/>
        <dbReference type="ChEBI" id="CHEBI:43474"/>
        <dbReference type="ChEBI" id="CHEBI:58343"/>
        <dbReference type="ChEBI" id="CHEBI:456215"/>
        <dbReference type="EC" id="3.1.3.7"/>
    </reaction>
</comment>
<feature type="binding site" evidence="7">
    <location>
        <position position="80"/>
    </location>
    <ligand>
        <name>Mg(2+)</name>
        <dbReference type="ChEBI" id="CHEBI:18420"/>
        <label>1</label>
        <note>catalytic</note>
    </ligand>
</feature>
<accession>A0A937HK97</accession>
<comment type="cofactor">
    <cofactor evidence="6 7">
        <name>Mg(2+)</name>
        <dbReference type="ChEBI" id="CHEBI:18420"/>
    </cofactor>
</comment>
<evidence type="ECO:0000256" key="2">
    <source>
        <dbReference type="ARBA" id="ARBA00022475"/>
    </source>
</evidence>
<dbReference type="InterPro" id="IPR006240">
    <property type="entry name" value="CysQ"/>
</dbReference>
<feature type="binding site" evidence="6">
    <location>
        <position position="80"/>
    </location>
    <ligand>
        <name>Mg(2+)</name>
        <dbReference type="ChEBI" id="CHEBI:18420"/>
        <label>2</label>
    </ligand>
</feature>
<dbReference type="HAMAP" id="MF_02095">
    <property type="entry name" value="CysQ"/>
    <property type="match status" value="1"/>
</dbReference>
<evidence type="ECO:0000256" key="5">
    <source>
        <dbReference type="ARBA" id="ARBA00023136"/>
    </source>
</evidence>
<dbReference type="EMBL" id="JADHOK010000048">
    <property type="protein sequence ID" value="MBL6761913.1"/>
    <property type="molecule type" value="Genomic_DNA"/>
</dbReference>
<dbReference type="AlphaFoldDB" id="A0A937HK97"/>
<feature type="binding site" evidence="6">
    <location>
        <position position="212"/>
    </location>
    <ligand>
        <name>Mg(2+)</name>
        <dbReference type="ChEBI" id="CHEBI:18420"/>
        <label>2</label>
    </ligand>
</feature>
<feature type="binding site" evidence="6">
    <location>
        <position position="61"/>
    </location>
    <ligand>
        <name>substrate</name>
    </ligand>
</feature>
<proteinExistence type="inferred from homology"/>
<comment type="similarity">
    <text evidence="1 6">Belongs to the inositol monophosphatase superfamily. CysQ family.</text>
</comment>
<evidence type="ECO:0000256" key="7">
    <source>
        <dbReference type="PIRSR" id="PIRSR600760-2"/>
    </source>
</evidence>
<dbReference type="CDD" id="cd01638">
    <property type="entry name" value="CysQ"/>
    <property type="match status" value="1"/>
</dbReference>
<dbReference type="NCBIfam" id="TIGR01331">
    <property type="entry name" value="bisphos_cysQ"/>
    <property type="match status" value="1"/>
</dbReference>
<feature type="binding site" evidence="6">
    <location>
        <position position="82"/>
    </location>
    <ligand>
        <name>Mg(2+)</name>
        <dbReference type="ChEBI" id="CHEBI:18420"/>
        <label>1</label>
    </ligand>
</feature>
<feature type="binding site" evidence="7">
    <location>
        <position position="82"/>
    </location>
    <ligand>
        <name>Mg(2+)</name>
        <dbReference type="ChEBI" id="CHEBI:18420"/>
        <label>1</label>
        <note>catalytic</note>
    </ligand>
</feature>
<reference evidence="8" key="1">
    <citation type="submission" date="2020-10" db="EMBL/GenBank/DDBJ databases">
        <title>Microbiome of the Black Sea water column analyzed by genome centric metagenomics.</title>
        <authorList>
            <person name="Cabello-Yeves P.J."/>
            <person name="Callieri C."/>
            <person name="Picazo A."/>
            <person name="Mehrshad M."/>
            <person name="Haro-Moreno J.M."/>
            <person name="Roda-Garcia J."/>
            <person name="Dzembekova N."/>
            <person name="Slabakova V."/>
            <person name="Slabakova N."/>
            <person name="Moncheva S."/>
            <person name="Rodriguez-Valera F."/>
        </authorList>
    </citation>
    <scope>NUCLEOTIDE SEQUENCE</scope>
    <source>
        <strain evidence="8">BS307-5m-G5</strain>
    </source>
</reference>
<evidence type="ECO:0000256" key="1">
    <source>
        <dbReference type="ARBA" id="ARBA00005289"/>
    </source>
</evidence>
<dbReference type="Proteomes" id="UP000785783">
    <property type="component" value="Unassembled WGS sequence"/>
</dbReference>
<dbReference type="Gene3D" id="3.40.190.80">
    <property type="match status" value="1"/>
</dbReference>
<dbReference type="GO" id="GO:0000103">
    <property type="term" value="P:sulfate assimilation"/>
    <property type="evidence" value="ECO:0007669"/>
    <property type="project" value="TreeGrafter"/>
</dbReference>
<dbReference type="Gene3D" id="3.30.540.10">
    <property type="entry name" value="Fructose-1,6-Bisphosphatase, subunit A, domain 1"/>
    <property type="match status" value="1"/>
</dbReference>
<evidence type="ECO:0000256" key="6">
    <source>
        <dbReference type="HAMAP-Rule" id="MF_02095"/>
    </source>
</evidence>
<dbReference type="GO" id="GO:0008441">
    <property type="term" value="F:3'(2'),5'-bisphosphate nucleotidase activity"/>
    <property type="evidence" value="ECO:0007669"/>
    <property type="project" value="UniProtKB-UniRule"/>
</dbReference>
<evidence type="ECO:0000313" key="8">
    <source>
        <dbReference type="EMBL" id="MBL6761913.1"/>
    </source>
</evidence>
<evidence type="ECO:0000313" key="9">
    <source>
        <dbReference type="Proteomes" id="UP000785783"/>
    </source>
</evidence>
<keyword evidence="2 6" id="KW-1003">Cell membrane</keyword>
<feature type="binding site" evidence="7">
    <location>
        <position position="61"/>
    </location>
    <ligand>
        <name>Mg(2+)</name>
        <dbReference type="ChEBI" id="CHEBI:18420"/>
        <label>1</label>
        <note>catalytic</note>
    </ligand>
</feature>
<dbReference type="Pfam" id="PF00459">
    <property type="entry name" value="Inositol_P"/>
    <property type="match status" value="1"/>
</dbReference>
<comment type="function">
    <text evidence="6">Converts adenosine-3',5'-bisphosphate (PAP) to AMP.</text>
</comment>
<keyword evidence="3 6" id="KW-0997">Cell inner membrane</keyword>
<feature type="binding site" evidence="6">
    <location>
        <position position="212"/>
    </location>
    <ligand>
        <name>substrate</name>
    </ligand>
</feature>
<dbReference type="GO" id="GO:0000287">
    <property type="term" value="F:magnesium ion binding"/>
    <property type="evidence" value="ECO:0007669"/>
    <property type="project" value="UniProtKB-UniRule"/>
</dbReference>
<feature type="binding site" evidence="6">
    <location>
        <position position="61"/>
    </location>
    <ligand>
        <name>Mg(2+)</name>
        <dbReference type="ChEBI" id="CHEBI:18420"/>
        <label>1</label>
    </ligand>
</feature>
<dbReference type="GO" id="GO:0050427">
    <property type="term" value="P:3'-phosphoadenosine 5'-phosphosulfate metabolic process"/>
    <property type="evidence" value="ECO:0007669"/>
    <property type="project" value="TreeGrafter"/>
</dbReference>
<sequence length="262" mass="28441">MHAMCQMALDAGAVIMTHYKNGVAEEKKADKSPVTQADRDAEILLEKALGELVPHVQVIGEEAHEAAAPTSLDDVFFLLDPLDGTRDFVARKDNFTVNIGLVSNRYPIAGVIYAPVHEKLYFSGTQCAYRLTIAPDGALDISKAEPLMTQKADPQGLRVIASRSHRGEKTDQMIASLNVKNTIAAASSYKFCLLAEGTADFYPRYGRTMEWDTAAGQAILEAAGGIVTTEDGERFSYGKLERGLDNPSFIAAAADNWQDALK</sequence>
<dbReference type="GO" id="GO:0046854">
    <property type="term" value="P:phosphatidylinositol phosphate biosynthetic process"/>
    <property type="evidence" value="ECO:0007669"/>
    <property type="project" value="InterPro"/>
</dbReference>
<organism evidence="8 9">
    <name type="scientific">PS1 clade bacterium</name>
    <dbReference type="NCBI Taxonomy" id="2175152"/>
    <lineage>
        <taxon>Bacteria</taxon>
        <taxon>Pseudomonadati</taxon>
        <taxon>Pseudomonadota</taxon>
        <taxon>Alphaproteobacteria</taxon>
        <taxon>PS1 clade</taxon>
    </lineage>
</organism>
<feature type="binding site" evidence="6">
    <location>
        <position position="80"/>
    </location>
    <ligand>
        <name>Mg(2+)</name>
        <dbReference type="ChEBI" id="CHEBI:18420"/>
        <label>1</label>
    </ligand>
</feature>
<comment type="subcellular location">
    <subcellularLocation>
        <location evidence="6">Cell inner membrane</location>
        <topology evidence="6">Peripheral membrane protein</topology>
        <orientation evidence="6">Cytoplasmic side</orientation>
    </subcellularLocation>
</comment>
<name>A0A937HK97_9PROT</name>
<dbReference type="InterPro" id="IPR020550">
    <property type="entry name" value="Inositol_monophosphatase_CS"/>
</dbReference>
<keyword evidence="4 6" id="KW-0378">Hydrolase</keyword>
<keyword evidence="6 7" id="KW-0460">Magnesium</keyword>